<evidence type="ECO:0000256" key="2">
    <source>
        <dbReference type="ARBA" id="ARBA00022695"/>
    </source>
</evidence>
<dbReference type="InterPro" id="IPR050385">
    <property type="entry name" value="Archaeal_FAD_synthase"/>
</dbReference>
<evidence type="ECO:0000259" key="3">
    <source>
        <dbReference type="Pfam" id="PF01467"/>
    </source>
</evidence>
<dbReference type="PANTHER" id="PTHR43793:SF1">
    <property type="entry name" value="FAD SYNTHASE"/>
    <property type="match status" value="1"/>
</dbReference>
<sequence length="140" mass="15930">MKKVMVFGAFDGLHPGHLDFFKQAKKFGDYLIVSVGTDQNVERIKEKAPLFNQQERLDLVSAVGIVDKVILGAEEDFYAEIKRYSPDVICLGYDQWASEGEVRRGLDKVGLIKTKVIRLKPHKFERAKSTIVKKNSVDFQ</sequence>
<evidence type="ECO:0000313" key="4">
    <source>
        <dbReference type="EMBL" id="OGD88813.1"/>
    </source>
</evidence>
<feature type="domain" description="Cytidyltransferase-like" evidence="3">
    <location>
        <begin position="6"/>
        <end position="134"/>
    </location>
</feature>
<gene>
    <name evidence="4" type="ORF">A2693_04925</name>
</gene>
<reference evidence="4 5" key="1">
    <citation type="journal article" date="2016" name="Nat. Commun.">
        <title>Thousands of microbial genomes shed light on interconnected biogeochemical processes in an aquifer system.</title>
        <authorList>
            <person name="Anantharaman K."/>
            <person name="Brown C.T."/>
            <person name="Hug L.A."/>
            <person name="Sharon I."/>
            <person name="Castelle C.J."/>
            <person name="Probst A.J."/>
            <person name="Thomas B.C."/>
            <person name="Singh A."/>
            <person name="Wilkins M.J."/>
            <person name="Karaoz U."/>
            <person name="Brodie E.L."/>
            <person name="Williams K.H."/>
            <person name="Hubbard S.S."/>
            <person name="Banfield J.F."/>
        </authorList>
    </citation>
    <scope>NUCLEOTIDE SEQUENCE [LARGE SCALE GENOMIC DNA]</scope>
</reference>
<dbReference type="AlphaFoldDB" id="A0A1F5GAA3"/>
<comment type="caution">
    <text evidence="4">The sequence shown here is derived from an EMBL/GenBank/DDBJ whole genome shotgun (WGS) entry which is preliminary data.</text>
</comment>
<keyword evidence="1" id="KW-0808">Transferase</keyword>
<keyword evidence="2" id="KW-0548">Nucleotidyltransferase</keyword>
<evidence type="ECO:0000313" key="5">
    <source>
        <dbReference type="Proteomes" id="UP000178577"/>
    </source>
</evidence>
<name>A0A1F5GAA3_9BACT</name>
<organism evidence="4 5">
    <name type="scientific">Candidatus Curtissbacteria bacterium RIFCSPHIGHO2_01_FULL_40_12</name>
    <dbReference type="NCBI Taxonomy" id="1797710"/>
    <lineage>
        <taxon>Bacteria</taxon>
        <taxon>Candidatus Curtissiibacteriota</taxon>
    </lineage>
</organism>
<accession>A0A1F5GAA3</accession>
<proteinExistence type="predicted"/>
<dbReference type="InterPro" id="IPR004821">
    <property type="entry name" value="Cyt_trans-like"/>
</dbReference>
<dbReference type="PANTHER" id="PTHR43793">
    <property type="entry name" value="FAD SYNTHASE"/>
    <property type="match status" value="1"/>
</dbReference>
<dbReference type="SUPFAM" id="SSF52374">
    <property type="entry name" value="Nucleotidylyl transferase"/>
    <property type="match status" value="1"/>
</dbReference>
<dbReference type="Proteomes" id="UP000178577">
    <property type="component" value="Unassembled WGS sequence"/>
</dbReference>
<dbReference type="Pfam" id="PF01467">
    <property type="entry name" value="CTP_transf_like"/>
    <property type="match status" value="1"/>
</dbReference>
<dbReference type="NCBIfam" id="TIGR00125">
    <property type="entry name" value="cyt_tran_rel"/>
    <property type="match status" value="1"/>
</dbReference>
<protein>
    <recommendedName>
        <fullName evidence="3">Cytidyltransferase-like domain-containing protein</fullName>
    </recommendedName>
</protein>
<dbReference type="Gene3D" id="3.40.50.620">
    <property type="entry name" value="HUPs"/>
    <property type="match status" value="1"/>
</dbReference>
<evidence type="ECO:0000256" key="1">
    <source>
        <dbReference type="ARBA" id="ARBA00022679"/>
    </source>
</evidence>
<dbReference type="InterPro" id="IPR014729">
    <property type="entry name" value="Rossmann-like_a/b/a_fold"/>
</dbReference>
<dbReference type="GO" id="GO:0016779">
    <property type="term" value="F:nucleotidyltransferase activity"/>
    <property type="evidence" value="ECO:0007669"/>
    <property type="project" value="UniProtKB-KW"/>
</dbReference>
<dbReference type="EMBL" id="MFAY01000027">
    <property type="protein sequence ID" value="OGD88813.1"/>
    <property type="molecule type" value="Genomic_DNA"/>
</dbReference>